<keyword evidence="1" id="KW-0547">Nucleotide-binding</keyword>
<evidence type="ECO:0000313" key="2">
    <source>
        <dbReference type="Proteomes" id="UP000307720"/>
    </source>
</evidence>
<evidence type="ECO:0000313" key="1">
    <source>
        <dbReference type="EMBL" id="TGX99610.1"/>
    </source>
</evidence>
<keyword evidence="2" id="KW-1185">Reference proteome</keyword>
<protein>
    <submittedName>
        <fullName evidence="1">ABC transporter ATP-binding protein</fullName>
    </submittedName>
</protein>
<dbReference type="Proteomes" id="UP000307720">
    <property type="component" value="Unassembled WGS sequence"/>
</dbReference>
<sequence>MKSKKQGTLKRVIKMLFEFYPVLMPLVVVCVLLNAVVSSIPAIFMQNIIALVEQSWQSGDWAAVSGEIGKFVGILVTLYAVSLAAGVAFTQMMAVVSQGTLKKLREKMFNGMQDFPIKYFDTHNHGDIMSYYTNDIDTLRQMISQSFPQLMISLIMVMTVFGLMVYYSLWMALVVVVGVVFMVTVTKKVGGNSAKYFIRQQAALGRTEGFVEEMMNGQKVIKVFCHEEESKADFDKINDGLFRDAERANRYANMLMPILGNIGNVLYVAVALTGGLLLLAGVPNVSISGLALSISIVVPFLNMTKQFAGNIGQVSNQLNAVIMGLAGAQRIFALIDEAHEADEGYVTLVNAREENGELTECEERTGMWAWKHPHSADGSVTYTKLSGEVKMFDVDFGYEPEKTVLHNITLYAEPGQKVAFVGSTGAGKTTITNLINRFYDIADGKIRYDGININKIRKSDLRRSLGIVLQDTNLFSGTVMDNIRYGKLDATDEECMEAAKLAGAHDFITRLPEGYNTGISSNGSNLSQGQRQLIAIARAAVADPPVMILDEATSSIDTRTEAIVQRGMDALMKGRTVFVIAHRLSTVRNSDVIMVLEQGHIIERGSHDKLIEEKGKYYQLYTGAFELE</sequence>
<name>A0AC61R0T6_9FIRM</name>
<keyword evidence="1" id="KW-0067">ATP-binding</keyword>
<dbReference type="EMBL" id="SRZB01000006">
    <property type="protein sequence ID" value="TGX99610.1"/>
    <property type="molecule type" value="Genomic_DNA"/>
</dbReference>
<gene>
    <name evidence="1" type="ORF">E5357_04830</name>
</gene>
<reference evidence="1" key="1">
    <citation type="submission" date="2019-04" db="EMBL/GenBank/DDBJ databases">
        <title>Microbes associate with the intestines of laboratory mice.</title>
        <authorList>
            <person name="Navarre W."/>
            <person name="Wong E."/>
            <person name="Huang K."/>
            <person name="Tropini C."/>
            <person name="Ng K."/>
            <person name="Yu B."/>
        </authorList>
    </citation>
    <scope>NUCLEOTIDE SEQUENCE</scope>
    <source>
        <strain evidence="1">NM72_1-8</strain>
    </source>
</reference>
<comment type="caution">
    <text evidence="1">The sequence shown here is derived from an EMBL/GenBank/DDBJ whole genome shotgun (WGS) entry which is preliminary data.</text>
</comment>
<accession>A0AC61R0T6</accession>
<organism evidence="1 2">
    <name type="scientific">Hominisplanchenecus murintestinalis</name>
    <dbReference type="NCBI Taxonomy" id="2941517"/>
    <lineage>
        <taxon>Bacteria</taxon>
        <taxon>Bacillati</taxon>
        <taxon>Bacillota</taxon>
        <taxon>Clostridia</taxon>
        <taxon>Lachnospirales</taxon>
        <taxon>Lachnospiraceae</taxon>
        <taxon>Hominisplanchenecus</taxon>
    </lineage>
</organism>
<proteinExistence type="predicted"/>